<dbReference type="InterPro" id="IPR033132">
    <property type="entry name" value="GH_1_N_CS"/>
</dbReference>
<keyword evidence="6" id="KW-1185">Reference proteome</keyword>
<keyword evidence="2" id="KW-0378">Hydrolase</keyword>
<keyword evidence="3" id="KW-0326">Glycosidase</keyword>
<dbReference type="AlphaFoldDB" id="A0A1I0ZYB8"/>
<dbReference type="InterPro" id="IPR017853">
    <property type="entry name" value="GH"/>
</dbReference>
<dbReference type="GO" id="GO:0005829">
    <property type="term" value="C:cytosol"/>
    <property type="evidence" value="ECO:0007669"/>
    <property type="project" value="TreeGrafter"/>
</dbReference>
<evidence type="ECO:0000313" key="6">
    <source>
        <dbReference type="Proteomes" id="UP000198838"/>
    </source>
</evidence>
<organism evidence="5 6">
    <name type="scientific">Acetitomaculum ruminis DSM 5522</name>
    <dbReference type="NCBI Taxonomy" id="1120918"/>
    <lineage>
        <taxon>Bacteria</taxon>
        <taxon>Bacillati</taxon>
        <taxon>Bacillota</taxon>
        <taxon>Clostridia</taxon>
        <taxon>Lachnospirales</taxon>
        <taxon>Lachnospiraceae</taxon>
        <taxon>Acetitomaculum</taxon>
    </lineage>
</organism>
<dbReference type="GO" id="GO:0016052">
    <property type="term" value="P:carbohydrate catabolic process"/>
    <property type="evidence" value="ECO:0007669"/>
    <property type="project" value="TreeGrafter"/>
</dbReference>
<gene>
    <name evidence="5" type="ORF">SAMN05216249_1196</name>
</gene>
<dbReference type="STRING" id="1120918.SAMN05216249_1196"/>
<dbReference type="RefSeq" id="WP_092873907.1">
    <property type="nucleotide sequence ID" value="NZ_FOJY01000019.1"/>
</dbReference>
<reference evidence="5 6" key="1">
    <citation type="submission" date="2016-10" db="EMBL/GenBank/DDBJ databases">
        <authorList>
            <person name="de Groot N.N."/>
        </authorList>
    </citation>
    <scope>NUCLEOTIDE SEQUENCE [LARGE SCALE GENOMIC DNA]</scope>
    <source>
        <strain evidence="5 6">DSM 5522</strain>
    </source>
</reference>
<dbReference type="FunFam" id="3.20.20.80:FF:000004">
    <property type="entry name" value="Beta-glucosidase 6-phospho-beta-glucosidase"/>
    <property type="match status" value="1"/>
</dbReference>
<dbReference type="EMBL" id="FOJY01000019">
    <property type="protein sequence ID" value="SFB30775.1"/>
    <property type="molecule type" value="Genomic_DNA"/>
</dbReference>
<evidence type="ECO:0000256" key="1">
    <source>
        <dbReference type="ARBA" id="ARBA00010838"/>
    </source>
</evidence>
<evidence type="ECO:0000256" key="3">
    <source>
        <dbReference type="ARBA" id="ARBA00023295"/>
    </source>
</evidence>
<protein>
    <submittedName>
        <fullName evidence="5">6-phospho-beta-glucosidase</fullName>
    </submittedName>
</protein>
<dbReference type="Gene3D" id="3.20.20.80">
    <property type="entry name" value="Glycosidases"/>
    <property type="match status" value="1"/>
</dbReference>
<dbReference type="PRINTS" id="PR00131">
    <property type="entry name" value="GLHYDRLASE1"/>
</dbReference>
<dbReference type="Pfam" id="PF00232">
    <property type="entry name" value="Glyco_hydro_1"/>
    <property type="match status" value="1"/>
</dbReference>
<accession>A0A1I0ZYB8</accession>
<proteinExistence type="inferred from homology"/>
<evidence type="ECO:0000313" key="5">
    <source>
        <dbReference type="EMBL" id="SFB30775.1"/>
    </source>
</evidence>
<sequence>MSILRKDFLWGGATAANQYEGAWDVDGKGASISDHCTNGSHTSPKRVTINFEEGTLYPSREATDFYHHYKEDIALAAEMGFKVFRMSINWTRIFPTGMEDKPLEAGLKFYDNVFDELKKYNIEPLVTISHYEMPYALIEKYNGWEGRECINYFYHYCETIFERYKGKVKYWLTFNEINSGTQAIGSVLSTGTVKGFDGPLYEAPDKPQERYQALHHQFLASARVIKLAHEKYPDYKMGNMCIFATSYPMTCNPEDVLANQEFMRKMNWYCSDVHVRGKYPSYAKKIWDKLGVNIKMEPEDEDILKEGKVDFYTFSYYMSSCISAQADKSGDGNIIGGAPNPYLEASDWGWQIDPTGLRYALNEIYDRYEIPVMVVENGLGARDEISEDGKIHDSYRIDYLKKHIKAMIGAVQDGVDLMGYTPWGWIDVVSASTGEMAKRYGFVYVDKYDDGTGDLSRRKKDSFEWYKKVIASNGDELE</sequence>
<name>A0A1I0ZYB8_9FIRM</name>
<dbReference type="SUPFAM" id="SSF51445">
    <property type="entry name" value="(Trans)glycosidases"/>
    <property type="match status" value="1"/>
</dbReference>
<evidence type="ECO:0000256" key="2">
    <source>
        <dbReference type="ARBA" id="ARBA00022801"/>
    </source>
</evidence>
<dbReference type="PANTHER" id="PTHR10353:SF296">
    <property type="entry name" value="6-PHOSPHO-BETA-GLUCOSIDASE"/>
    <property type="match status" value="1"/>
</dbReference>
<dbReference type="PANTHER" id="PTHR10353">
    <property type="entry name" value="GLYCOSYL HYDROLASE"/>
    <property type="match status" value="1"/>
</dbReference>
<dbReference type="GO" id="GO:0008422">
    <property type="term" value="F:beta-glucosidase activity"/>
    <property type="evidence" value="ECO:0007669"/>
    <property type="project" value="TreeGrafter"/>
</dbReference>
<comment type="similarity">
    <text evidence="1 4">Belongs to the glycosyl hydrolase 1 family.</text>
</comment>
<dbReference type="Proteomes" id="UP000198838">
    <property type="component" value="Unassembled WGS sequence"/>
</dbReference>
<dbReference type="OrthoDB" id="2339329at2"/>
<dbReference type="PROSITE" id="PS00653">
    <property type="entry name" value="GLYCOSYL_HYDROL_F1_2"/>
    <property type="match status" value="1"/>
</dbReference>
<dbReference type="InterPro" id="IPR001360">
    <property type="entry name" value="Glyco_hydro_1"/>
</dbReference>
<evidence type="ECO:0000256" key="4">
    <source>
        <dbReference type="RuleBase" id="RU003690"/>
    </source>
</evidence>